<keyword evidence="1" id="KW-0805">Transcription regulation</keyword>
<keyword evidence="3" id="KW-0804">Transcription</keyword>
<evidence type="ECO:0000259" key="4">
    <source>
        <dbReference type="PROSITE" id="PS51118"/>
    </source>
</evidence>
<dbReference type="InterPro" id="IPR036527">
    <property type="entry name" value="SCP2_sterol-bd_dom_sf"/>
</dbReference>
<gene>
    <name evidence="5" type="ORF">H4W80_002055</name>
</gene>
<dbReference type="InterPro" id="IPR036390">
    <property type="entry name" value="WH_DNA-bd_sf"/>
</dbReference>
<organism evidence="5 6">
    <name type="scientific">Nonomuraea angiospora</name>
    <dbReference type="NCBI Taxonomy" id="46172"/>
    <lineage>
        <taxon>Bacteria</taxon>
        <taxon>Bacillati</taxon>
        <taxon>Actinomycetota</taxon>
        <taxon>Actinomycetes</taxon>
        <taxon>Streptosporangiales</taxon>
        <taxon>Streptosporangiaceae</taxon>
        <taxon>Nonomuraea</taxon>
    </lineage>
</organism>
<feature type="domain" description="HTH hxlR-type" evidence="4">
    <location>
        <begin position="10"/>
        <end position="108"/>
    </location>
</feature>
<accession>A0ABR9LU21</accession>
<name>A0ABR9LU21_9ACTN</name>
<dbReference type="GO" id="GO:0003677">
    <property type="term" value="F:DNA binding"/>
    <property type="evidence" value="ECO:0007669"/>
    <property type="project" value="UniProtKB-KW"/>
</dbReference>
<keyword evidence="6" id="KW-1185">Reference proteome</keyword>
<dbReference type="InterPro" id="IPR002577">
    <property type="entry name" value="HTH_HxlR"/>
</dbReference>
<dbReference type="SUPFAM" id="SSF46785">
    <property type="entry name" value="Winged helix' DNA-binding domain"/>
    <property type="match status" value="1"/>
</dbReference>
<dbReference type="Pfam" id="PF01638">
    <property type="entry name" value="HxlR"/>
    <property type="match status" value="1"/>
</dbReference>
<protein>
    <submittedName>
        <fullName evidence="5">DNA-binding HxlR family transcriptional regulator</fullName>
    </submittedName>
</protein>
<proteinExistence type="predicted"/>
<dbReference type="SUPFAM" id="SSF55718">
    <property type="entry name" value="SCP-like"/>
    <property type="match status" value="1"/>
</dbReference>
<evidence type="ECO:0000256" key="1">
    <source>
        <dbReference type="ARBA" id="ARBA00023015"/>
    </source>
</evidence>
<dbReference type="Gene3D" id="1.10.10.10">
    <property type="entry name" value="Winged helix-like DNA-binding domain superfamily/Winged helix DNA-binding domain"/>
    <property type="match status" value="1"/>
</dbReference>
<dbReference type="Pfam" id="PF14864">
    <property type="entry name" value="Alkyl_sulf_C"/>
    <property type="match status" value="1"/>
</dbReference>
<dbReference type="EMBL" id="JADBEK010000001">
    <property type="protein sequence ID" value="MBE1583797.1"/>
    <property type="molecule type" value="Genomic_DNA"/>
</dbReference>
<dbReference type="PROSITE" id="PS51118">
    <property type="entry name" value="HTH_HXLR"/>
    <property type="match status" value="1"/>
</dbReference>
<dbReference type="Gene3D" id="3.30.1050.10">
    <property type="entry name" value="SCP2 sterol-binding domain"/>
    <property type="match status" value="1"/>
</dbReference>
<keyword evidence="2 5" id="KW-0238">DNA-binding</keyword>
<evidence type="ECO:0000313" key="6">
    <source>
        <dbReference type="Proteomes" id="UP000633509"/>
    </source>
</evidence>
<dbReference type="PANTHER" id="PTHR33204">
    <property type="entry name" value="TRANSCRIPTIONAL REGULATOR, MARR FAMILY"/>
    <property type="match status" value="1"/>
</dbReference>
<dbReference type="PANTHER" id="PTHR33204:SF18">
    <property type="entry name" value="TRANSCRIPTIONAL REGULATORY PROTEIN"/>
    <property type="match status" value="1"/>
</dbReference>
<dbReference type="InterPro" id="IPR036388">
    <property type="entry name" value="WH-like_DNA-bd_sf"/>
</dbReference>
<evidence type="ECO:0000313" key="5">
    <source>
        <dbReference type="EMBL" id="MBE1583797.1"/>
    </source>
</evidence>
<evidence type="ECO:0000256" key="2">
    <source>
        <dbReference type="ARBA" id="ARBA00023125"/>
    </source>
</evidence>
<sequence length="229" mass="25313">MEQRAYNQYCATARTLDLVGDRWTLLLIRELLTGPKRFGDLQHSLRGLGTGLLAARLKHLEREGLARKVTLPPPARTAAYALTQAGADLEPVVLALARWGLTWAMDEPREQEAFHPGWAVLGLKACFDPEAAVGLRAVYEFRVEEEVFHARVHDGAIETVHGPAQQPDVVITSSRRAFRDLASSRLTLAEALDSGAASASGDRHALRRLHHLFRLPRQRTRSAESSSPS</sequence>
<evidence type="ECO:0000256" key="3">
    <source>
        <dbReference type="ARBA" id="ARBA00023163"/>
    </source>
</evidence>
<comment type="caution">
    <text evidence="5">The sequence shown here is derived from an EMBL/GenBank/DDBJ whole genome shotgun (WGS) entry which is preliminary data.</text>
</comment>
<dbReference type="RefSeq" id="WP_192784841.1">
    <property type="nucleotide sequence ID" value="NZ_JADBEK010000001.1"/>
</dbReference>
<dbReference type="Proteomes" id="UP000633509">
    <property type="component" value="Unassembled WGS sequence"/>
</dbReference>
<dbReference type="InterPro" id="IPR029229">
    <property type="entry name" value="Alkyl_sulf_C"/>
</dbReference>
<reference evidence="5 6" key="1">
    <citation type="submission" date="2020-10" db="EMBL/GenBank/DDBJ databases">
        <title>Sequencing the genomes of 1000 actinobacteria strains.</title>
        <authorList>
            <person name="Klenk H.-P."/>
        </authorList>
    </citation>
    <scope>NUCLEOTIDE SEQUENCE [LARGE SCALE GENOMIC DNA]</scope>
    <source>
        <strain evidence="5 6">DSM 43173</strain>
    </source>
</reference>